<feature type="transmembrane region" description="Helical" evidence="1">
    <location>
        <begin position="42"/>
        <end position="62"/>
    </location>
</feature>
<dbReference type="KEGG" id="prv:G7070_16840"/>
<proteinExistence type="predicted"/>
<keyword evidence="1" id="KW-1133">Transmembrane helix</keyword>
<name>A0A6G7YA02_9ACTN</name>
<reference evidence="2 3" key="1">
    <citation type="submission" date="2020-03" db="EMBL/GenBank/DDBJ databases">
        <title>Propioniciclava sp. nov., isolated from Hydrophilus acuminatus.</title>
        <authorList>
            <person name="Hyun D.-W."/>
            <person name="Bae J.-W."/>
        </authorList>
    </citation>
    <scope>NUCLEOTIDE SEQUENCE [LARGE SCALE GENOMIC DNA]</scope>
    <source>
        <strain evidence="2 3">HDW11</strain>
    </source>
</reference>
<sequence length="68" mass="7521">MEGLNSDLNLNGDVSPRVTPIVGEWGPVGVPTTRDKRRQWRLTILAVIAVAIAVTAFGYYAYLQLRGY</sequence>
<dbReference type="EMBL" id="CP049865">
    <property type="protein sequence ID" value="QIK73623.1"/>
    <property type="molecule type" value="Genomic_DNA"/>
</dbReference>
<dbReference type="RefSeq" id="WP_166234690.1">
    <property type="nucleotide sequence ID" value="NZ_CP049865.1"/>
</dbReference>
<keyword evidence="1" id="KW-0812">Transmembrane</keyword>
<evidence type="ECO:0000256" key="1">
    <source>
        <dbReference type="SAM" id="Phobius"/>
    </source>
</evidence>
<protein>
    <submittedName>
        <fullName evidence="2">Uncharacterized protein</fullName>
    </submittedName>
</protein>
<gene>
    <name evidence="2" type="ORF">G7070_16840</name>
</gene>
<evidence type="ECO:0000313" key="2">
    <source>
        <dbReference type="EMBL" id="QIK73623.1"/>
    </source>
</evidence>
<dbReference type="Proteomes" id="UP000501058">
    <property type="component" value="Chromosome"/>
</dbReference>
<accession>A0A6G7YA02</accession>
<keyword evidence="3" id="KW-1185">Reference proteome</keyword>
<dbReference type="AlphaFoldDB" id="A0A6G7YA02"/>
<organism evidence="2 3">
    <name type="scientific">Propioniciclava coleopterorum</name>
    <dbReference type="NCBI Taxonomy" id="2714937"/>
    <lineage>
        <taxon>Bacteria</taxon>
        <taxon>Bacillati</taxon>
        <taxon>Actinomycetota</taxon>
        <taxon>Actinomycetes</taxon>
        <taxon>Propionibacteriales</taxon>
        <taxon>Propionibacteriaceae</taxon>
        <taxon>Propioniciclava</taxon>
    </lineage>
</organism>
<evidence type="ECO:0000313" key="3">
    <source>
        <dbReference type="Proteomes" id="UP000501058"/>
    </source>
</evidence>
<keyword evidence="1" id="KW-0472">Membrane</keyword>